<sequence>MLMSDLENCLSVDGGGTRSLYAGVQKLYWNPIEANSFSCQ</sequence>
<dbReference type="AlphaFoldDB" id="A0A379EDZ3"/>
<accession>A0A379EDZ3</accession>
<reference evidence="1 2" key="1">
    <citation type="submission" date="2018-06" db="EMBL/GenBank/DDBJ databases">
        <authorList>
            <consortium name="Pathogen Informatics"/>
            <person name="Doyle S."/>
        </authorList>
    </citation>
    <scope>NUCLEOTIDE SEQUENCE [LARGE SCALE GENOMIC DNA]</scope>
    <source>
        <strain evidence="1 2">NCTC13067</strain>
    </source>
</reference>
<proteinExistence type="predicted"/>
<organism evidence="1 2">
    <name type="scientific">Prevotella denticola</name>
    <dbReference type="NCBI Taxonomy" id="28129"/>
    <lineage>
        <taxon>Bacteria</taxon>
        <taxon>Pseudomonadati</taxon>
        <taxon>Bacteroidota</taxon>
        <taxon>Bacteroidia</taxon>
        <taxon>Bacteroidales</taxon>
        <taxon>Prevotellaceae</taxon>
        <taxon>Prevotella</taxon>
    </lineage>
</organism>
<dbReference type="EMBL" id="UGTM01000002">
    <property type="protein sequence ID" value="SUB94609.1"/>
    <property type="molecule type" value="Genomic_DNA"/>
</dbReference>
<dbReference type="Proteomes" id="UP000255469">
    <property type="component" value="Unassembled WGS sequence"/>
</dbReference>
<protein>
    <submittedName>
        <fullName evidence="1">Uncharacterized protein</fullName>
    </submittedName>
</protein>
<evidence type="ECO:0000313" key="2">
    <source>
        <dbReference type="Proteomes" id="UP000255469"/>
    </source>
</evidence>
<evidence type="ECO:0000313" key="1">
    <source>
        <dbReference type="EMBL" id="SUB94609.1"/>
    </source>
</evidence>
<name>A0A379EDZ3_9BACT</name>
<gene>
    <name evidence="1" type="ORF">NCTC13067_02482</name>
</gene>